<keyword evidence="4" id="KW-1185">Reference proteome</keyword>
<gene>
    <name evidence="3" type="ORF">BXZ70DRAFT_1010548</name>
</gene>
<comment type="caution">
    <text evidence="3">The sequence shown here is derived from an EMBL/GenBank/DDBJ whole genome shotgun (WGS) entry which is preliminary data.</text>
</comment>
<dbReference type="EMBL" id="JAEVFJ010000030">
    <property type="protein sequence ID" value="KAH8093061.1"/>
    <property type="molecule type" value="Genomic_DNA"/>
</dbReference>
<feature type="compositionally biased region" description="Pro residues" evidence="1">
    <location>
        <begin position="233"/>
        <end position="244"/>
    </location>
</feature>
<sequence length="271" mass="28239">MSSSMPSQSTGGTATIPELPSSISSLRGANTESSTPSLDGGGIKAHLSTSTSPDTSTLGSTRMTIGSDRPLLTTSGKSTPTSPSVSESFTSTTSSLPMGQVESLASIPQNRGHASATNTTMIALSTLLSVVSLLTVVQIWLIRRKRATTTAVGGDSEEVLRVDTSNITVYHNTPLSSAQPPRTTPPNSVERFVPTPEFRRSASELSLASVATLPRYIVPGTSGSSHSIEPRETPPPPYFTPTPEEPGSVQILGAAEAEPEGDSDERGGRFK</sequence>
<feature type="compositionally biased region" description="Low complexity" evidence="1">
    <location>
        <begin position="70"/>
        <end position="95"/>
    </location>
</feature>
<feature type="compositionally biased region" description="Polar residues" evidence="1">
    <location>
        <begin position="21"/>
        <end position="37"/>
    </location>
</feature>
<dbReference type="AlphaFoldDB" id="A0A8K0XM84"/>
<name>A0A8K0XM84_9AGAR</name>
<keyword evidence="2" id="KW-0472">Membrane</keyword>
<keyword evidence="2" id="KW-0812">Transmembrane</keyword>
<feature type="compositionally biased region" description="Polar residues" evidence="1">
    <location>
        <begin position="1"/>
        <end position="13"/>
    </location>
</feature>
<feature type="compositionally biased region" description="Low complexity" evidence="1">
    <location>
        <begin position="48"/>
        <end position="61"/>
    </location>
</feature>
<feature type="transmembrane region" description="Helical" evidence="2">
    <location>
        <begin position="121"/>
        <end position="142"/>
    </location>
</feature>
<evidence type="ECO:0000313" key="4">
    <source>
        <dbReference type="Proteomes" id="UP000813824"/>
    </source>
</evidence>
<organism evidence="3 4">
    <name type="scientific">Cristinia sonorae</name>
    <dbReference type="NCBI Taxonomy" id="1940300"/>
    <lineage>
        <taxon>Eukaryota</taxon>
        <taxon>Fungi</taxon>
        <taxon>Dikarya</taxon>
        <taxon>Basidiomycota</taxon>
        <taxon>Agaricomycotina</taxon>
        <taxon>Agaricomycetes</taxon>
        <taxon>Agaricomycetidae</taxon>
        <taxon>Agaricales</taxon>
        <taxon>Pleurotineae</taxon>
        <taxon>Stephanosporaceae</taxon>
        <taxon>Cristinia</taxon>
    </lineage>
</organism>
<reference evidence="3" key="1">
    <citation type="journal article" date="2021" name="New Phytol.">
        <title>Evolutionary innovations through gain and loss of genes in the ectomycorrhizal Boletales.</title>
        <authorList>
            <person name="Wu G."/>
            <person name="Miyauchi S."/>
            <person name="Morin E."/>
            <person name="Kuo A."/>
            <person name="Drula E."/>
            <person name="Varga T."/>
            <person name="Kohler A."/>
            <person name="Feng B."/>
            <person name="Cao Y."/>
            <person name="Lipzen A."/>
            <person name="Daum C."/>
            <person name="Hundley H."/>
            <person name="Pangilinan J."/>
            <person name="Johnson J."/>
            <person name="Barry K."/>
            <person name="LaButti K."/>
            <person name="Ng V."/>
            <person name="Ahrendt S."/>
            <person name="Min B."/>
            <person name="Choi I.G."/>
            <person name="Park H."/>
            <person name="Plett J.M."/>
            <person name="Magnuson J."/>
            <person name="Spatafora J.W."/>
            <person name="Nagy L.G."/>
            <person name="Henrissat B."/>
            <person name="Grigoriev I.V."/>
            <person name="Yang Z.L."/>
            <person name="Xu J."/>
            <person name="Martin F.M."/>
        </authorList>
    </citation>
    <scope>NUCLEOTIDE SEQUENCE</scope>
    <source>
        <strain evidence="3">KKN 215</strain>
    </source>
</reference>
<evidence type="ECO:0000256" key="1">
    <source>
        <dbReference type="SAM" id="MobiDB-lite"/>
    </source>
</evidence>
<proteinExistence type="predicted"/>
<evidence type="ECO:0000313" key="3">
    <source>
        <dbReference type="EMBL" id="KAH8093061.1"/>
    </source>
</evidence>
<evidence type="ECO:0000256" key="2">
    <source>
        <dbReference type="SAM" id="Phobius"/>
    </source>
</evidence>
<feature type="region of interest" description="Disordered" evidence="1">
    <location>
        <begin position="1"/>
        <end position="97"/>
    </location>
</feature>
<keyword evidence="2" id="KW-1133">Transmembrane helix</keyword>
<accession>A0A8K0XM84</accession>
<feature type="region of interest" description="Disordered" evidence="1">
    <location>
        <begin position="220"/>
        <end position="271"/>
    </location>
</feature>
<protein>
    <submittedName>
        <fullName evidence="3">Uncharacterized protein</fullName>
    </submittedName>
</protein>
<dbReference type="Proteomes" id="UP000813824">
    <property type="component" value="Unassembled WGS sequence"/>
</dbReference>